<sequence length="164" mass="19123">MAHVNRRNNISIEFDTSCGFSFFCRFNFHKNIPLRRSLNTRRYRYDSLCIAWGNKCSEGILKGIPITIWLKEDSVTLELFMIDSLNPWLVGRYFPAVGVTEKFSMNLHCPTCSFLTRPRKTLLQENRVDGVYTKSCKPMIKVQKISSLSRAEKLEDETGRRVLY</sequence>
<reference evidence="2 3" key="2">
    <citation type="submission" date="2025-04" db="UniProtKB">
        <authorList>
            <consortium name="RefSeq"/>
        </authorList>
    </citation>
    <scope>IDENTIFICATION</scope>
    <source>
        <tissue evidence="2 3">Leaf</tissue>
    </source>
</reference>
<evidence type="ECO:0000313" key="2">
    <source>
        <dbReference type="RefSeq" id="XP_056852319.1"/>
    </source>
</evidence>
<dbReference type="KEGG" id="rsz:130501419"/>
<dbReference type="GeneID" id="130507942"/>
<dbReference type="Proteomes" id="UP000504610">
    <property type="component" value="Chromosome 2"/>
</dbReference>
<keyword evidence="1" id="KW-1185">Reference proteome</keyword>
<dbReference type="KEGG" id="rsz:130507942"/>
<accession>A0A9W3D513</accession>
<name>A0A9W3D513_RAPSA</name>
<dbReference type="AlphaFoldDB" id="A0A9W3D513"/>
<evidence type="ECO:0000313" key="3">
    <source>
        <dbReference type="RefSeq" id="XP_056858779.1"/>
    </source>
</evidence>
<evidence type="ECO:0000313" key="1">
    <source>
        <dbReference type="Proteomes" id="UP000504610"/>
    </source>
</evidence>
<proteinExistence type="predicted"/>
<organism evidence="1 3">
    <name type="scientific">Raphanus sativus</name>
    <name type="common">Radish</name>
    <name type="synonym">Raphanus raphanistrum var. sativus</name>
    <dbReference type="NCBI Taxonomy" id="3726"/>
    <lineage>
        <taxon>Eukaryota</taxon>
        <taxon>Viridiplantae</taxon>
        <taxon>Streptophyta</taxon>
        <taxon>Embryophyta</taxon>
        <taxon>Tracheophyta</taxon>
        <taxon>Spermatophyta</taxon>
        <taxon>Magnoliopsida</taxon>
        <taxon>eudicotyledons</taxon>
        <taxon>Gunneridae</taxon>
        <taxon>Pentapetalae</taxon>
        <taxon>rosids</taxon>
        <taxon>malvids</taxon>
        <taxon>Brassicales</taxon>
        <taxon>Brassicaceae</taxon>
        <taxon>Brassiceae</taxon>
        <taxon>Raphanus</taxon>
    </lineage>
</organism>
<dbReference type="RefSeq" id="XP_056858779.1">
    <property type="nucleotide sequence ID" value="XM_057002799.1"/>
</dbReference>
<dbReference type="RefSeq" id="XP_056852319.1">
    <property type="nucleotide sequence ID" value="XM_056996339.1"/>
</dbReference>
<protein>
    <submittedName>
        <fullName evidence="2">Uncharacterized protein LOC130501419 isoform X1</fullName>
    </submittedName>
    <submittedName>
        <fullName evidence="3">Uncharacterized protein LOC130507942 isoform X1</fullName>
    </submittedName>
</protein>
<gene>
    <name evidence="3" type="primary">LOC130507942</name>
    <name evidence="2" type="synonym">LOC130501419</name>
</gene>
<reference evidence="1" key="1">
    <citation type="journal article" date="2019" name="Database">
        <title>The radish genome database (RadishGD): an integrated information resource for radish genomics.</title>
        <authorList>
            <person name="Yu H.J."/>
            <person name="Baek S."/>
            <person name="Lee Y.J."/>
            <person name="Cho A."/>
            <person name="Mun J.H."/>
        </authorList>
    </citation>
    <scope>NUCLEOTIDE SEQUENCE [LARGE SCALE GENOMIC DNA]</scope>
    <source>
        <strain evidence="1">cv. WK10039</strain>
    </source>
</reference>